<comment type="similarity">
    <text evidence="6 7">Belongs to the class I-like SAM-binding methyltransferase superfamily. C5-methyltransferase family.</text>
</comment>
<dbReference type="Gene3D" id="3.90.120.10">
    <property type="entry name" value="DNA Methylase, subunit A, domain 2"/>
    <property type="match status" value="1"/>
</dbReference>
<dbReference type="InterPro" id="IPR050390">
    <property type="entry name" value="C5-Methyltransferase"/>
</dbReference>
<dbReference type="PROSITE" id="PS00095">
    <property type="entry name" value="C5_MTASE_2"/>
    <property type="match status" value="1"/>
</dbReference>
<dbReference type="SUPFAM" id="SSF53335">
    <property type="entry name" value="S-adenosyl-L-methionine-dependent methyltransferases"/>
    <property type="match status" value="1"/>
</dbReference>
<evidence type="ECO:0000256" key="7">
    <source>
        <dbReference type="RuleBase" id="RU000416"/>
    </source>
</evidence>
<dbReference type="PANTHER" id="PTHR10629:SF52">
    <property type="entry name" value="DNA (CYTOSINE-5)-METHYLTRANSFERASE 1"/>
    <property type="match status" value="1"/>
</dbReference>
<proteinExistence type="inferred from homology"/>
<comment type="caution">
    <text evidence="9">The sequence shown here is derived from an EMBL/GenBank/DDBJ whole genome shotgun (WGS) entry which is preliminary data.</text>
</comment>
<dbReference type="GO" id="GO:0009307">
    <property type="term" value="P:DNA restriction-modification system"/>
    <property type="evidence" value="ECO:0007669"/>
    <property type="project" value="UniProtKB-KW"/>
</dbReference>
<feature type="compositionally biased region" description="Basic residues" evidence="8">
    <location>
        <begin position="356"/>
        <end position="372"/>
    </location>
</feature>
<feature type="region of interest" description="Disordered" evidence="8">
    <location>
        <begin position="341"/>
        <end position="372"/>
    </location>
</feature>
<evidence type="ECO:0000256" key="6">
    <source>
        <dbReference type="PROSITE-ProRule" id="PRU01016"/>
    </source>
</evidence>
<evidence type="ECO:0000256" key="8">
    <source>
        <dbReference type="SAM" id="MobiDB-lite"/>
    </source>
</evidence>
<keyword evidence="2 6" id="KW-0489">Methyltransferase</keyword>
<dbReference type="GO" id="GO:0003886">
    <property type="term" value="F:DNA (cytosine-5-)-methyltransferase activity"/>
    <property type="evidence" value="ECO:0007669"/>
    <property type="project" value="UniProtKB-EC"/>
</dbReference>
<evidence type="ECO:0000313" key="10">
    <source>
        <dbReference type="Proteomes" id="UP000215563"/>
    </source>
</evidence>
<evidence type="ECO:0000256" key="4">
    <source>
        <dbReference type="ARBA" id="ARBA00022691"/>
    </source>
</evidence>
<protein>
    <recommendedName>
        <fullName evidence="1">DNA (cytosine-5-)-methyltransferase</fullName>
        <ecNumber evidence="1">2.1.1.37</ecNumber>
    </recommendedName>
</protein>
<evidence type="ECO:0000256" key="5">
    <source>
        <dbReference type="ARBA" id="ARBA00022747"/>
    </source>
</evidence>
<evidence type="ECO:0000313" key="9">
    <source>
        <dbReference type="EMBL" id="OXM52012.1"/>
    </source>
</evidence>
<dbReference type="InterPro" id="IPR001525">
    <property type="entry name" value="C5_MeTfrase"/>
</dbReference>
<dbReference type="PANTHER" id="PTHR10629">
    <property type="entry name" value="CYTOSINE-SPECIFIC METHYLTRANSFERASE"/>
    <property type="match status" value="1"/>
</dbReference>
<keyword evidence="5" id="KW-0680">Restriction system</keyword>
<evidence type="ECO:0000256" key="2">
    <source>
        <dbReference type="ARBA" id="ARBA00022603"/>
    </source>
</evidence>
<dbReference type="Pfam" id="PF00145">
    <property type="entry name" value="DNA_methylase"/>
    <property type="match status" value="1"/>
</dbReference>
<accession>A0A229RZB3</accession>
<evidence type="ECO:0000256" key="3">
    <source>
        <dbReference type="ARBA" id="ARBA00022679"/>
    </source>
</evidence>
<dbReference type="AlphaFoldDB" id="A0A229RZB3"/>
<dbReference type="InterPro" id="IPR029063">
    <property type="entry name" value="SAM-dependent_MTases_sf"/>
</dbReference>
<dbReference type="Proteomes" id="UP000215563">
    <property type="component" value="Unassembled WGS sequence"/>
</dbReference>
<gene>
    <name evidence="9" type="ORF">CFP75_11780</name>
</gene>
<dbReference type="GO" id="GO:0032259">
    <property type="term" value="P:methylation"/>
    <property type="evidence" value="ECO:0007669"/>
    <property type="project" value="UniProtKB-KW"/>
</dbReference>
<dbReference type="InterPro" id="IPR031303">
    <property type="entry name" value="C5_meth_CS"/>
</dbReference>
<feature type="active site" evidence="6">
    <location>
        <position position="79"/>
    </location>
</feature>
<sequence length="372" mass="40514">MISAVDLFCGVGGLSYGLREAGVQIAAGVDIDPACAYPFRTNIGAPFHQQDIRKVEAADLATMWHARARVRVLAGCAPCQPFSSYRRGVDTSKEPAWPLVDEMLRLIEGTLPEVVTMENVTRIGSASVFRNFVTGLEKLGYHVDAQSCYGPAHGVPQHRRRMVLLGSRLGEITVPKGAFAPEKYPTVRQAISALPPVAHGEADPQDRLHKSRSLSATNLERIKRSKPGGTWEDWPEELRSACHRKDSGATFRNVYARMGWDEPSPTITTMAYNFGTGRFGHPEQDRALTLREAANLQSFPPDYEFVAPDQPVQLAPLGRLIGNAVPPRLAEAVGRTIVDHVKGTAGDSTKPAAARHSGKRAKQPARPRGSKG</sequence>
<dbReference type="OrthoDB" id="9813719at2"/>
<keyword evidence="4 6" id="KW-0949">S-adenosyl-L-methionine</keyword>
<dbReference type="PRINTS" id="PR00105">
    <property type="entry name" value="C5METTRFRASE"/>
</dbReference>
<dbReference type="PROSITE" id="PS51679">
    <property type="entry name" value="SAM_MT_C5"/>
    <property type="match status" value="1"/>
</dbReference>
<dbReference type="NCBIfam" id="TIGR00675">
    <property type="entry name" value="dcm"/>
    <property type="match status" value="1"/>
</dbReference>
<dbReference type="EC" id="2.1.1.37" evidence="1"/>
<name>A0A229RZB3_AMYAL</name>
<dbReference type="EMBL" id="NMQU01000031">
    <property type="protein sequence ID" value="OXM52012.1"/>
    <property type="molecule type" value="Genomic_DNA"/>
</dbReference>
<dbReference type="GO" id="GO:0003677">
    <property type="term" value="F:DNA binding"/>
    <property type="evidence" value="ECO:0007669"/>
    <property type="project" value="TreeGrafter"/>
</dbReference>
<keyword evidence="3 6" id="KW-0808">Transferase</keyword>
<reference evidence="9 10" key="1">
    <citation type="submission" date="2017-07" db="EMBL/GenBank/DDBJ databases">
        <title>Amycolatopsis alba DSM 44262 Genome sequencing and assembly.</title>
        <authorList>
            <person name="Kaur N."/>
            <person name="Mayilraj S."/>
        </authorList>
    </citation>
    <scope>NUCLEOTIDE SEQUENCE [LARGE SCALE GENOMIC DNA]</scope>
    <source>
        <strain evidence="9 10">DSM 44262</strain>
    </source>
</reference>
<keyword evidence="10" id="KW-1185">Reference proteome</keyword>
<organism evidence="9 10">
    <name type="scientific">Amycolatopsis alba DSM 44262</name>
    <dbReference type="NCBI Taxonomy" id="1125972"/>
    <lineage>
        <taxon>Bacteria</taxon>
        <taxon>Bacillati</taxon>
        <taxon>Actinomycetota</taxon>
        <taxon>Actinomycetes</taxon>
        <taxon>Pseudonocardiales</taxon>
        <taxon>Pseudonocardiaceae</taxon>
        <taxon>Amycolatopsis</taxon>
    </lineage>
</organism>
<dbReference type="GO" id="GO:0044027">
    <property type="term" value="P:negative regulation of gene expression via chromosomal CpG island methylation"/>
    <property type="evidence" value="ECO:0007669"/>
    <property type="project" value="TreeGrafter"/>
</dbReference>
<dbReference type="Gene3D" id="3.40.50.150">
    <property type="entry name" value="Vaccinia Virus protein VP39"/>
    <property type="match status" value="1"/>
</dbReference>
<evidence type="ECO:0000256" key="1">
    <source>
        <dbReference type="ARBA" id="ARBA00011975"/>
    </source>
</evidence>